<proteinExistence type="predicted"/>
<dbReference type="InterPro" id="IPR035899">
    <property type="entry name" value="DBL_dom_sf"/>
</dbReference>
<dbReference type="Gene3D" id="1.20.900.10">
    <property type="entry name" value="Dbl homology (DH) domain"/>
    <property type="match status" value="1"/>
</dbReference>
<evidence type="ECO:0000256" key="2">
    <source>
        <dbReference type="ARBA" id="ARBA00022658"/>
    </source>
</evidence>
<evidence type="ECO:0000256" key="3">
    <source>
        <dbReference type="SAM" id="MobiDB-lite"/>
    </source>
</evidence>
<feature type="region of interest" description="Disordered" evidence="3">
    <location>
        <begin position="169"/>
        <end position="277"/>
    </location>
</feature>
<reference evidence="5" key="2">
    <citation type="submission" date="2017-05" db="UniProtKB">
        <authorList>
            <consortium name="EnsemblMetazoa"/>
        </authorList>
    </citation>
    <scope>IDENTIFICATION</scope>
</reference>
<accession>A0A1X7U4I3</accession>
<feature type="region of interest" description="Disordered" evidence="3">
    <location>
        <begin position="875"/>
        <end position="903"/>
    </location>
</feature>
<dbReference type="OrthoDB" id="4066896at2759"/>
<feature type="compositionally biased region" description="Polar residues" evidence="3">
    <location>
        <begin position="260"/>
        <end position="271"/>
    </location>
</feature>
<dbReference type="InterPro" id="IPR039919">
    <property type="entry name" value="ARHGEF10/ARHGEF17"/>
</dbReference>
<keyword evidence="2" id="KW-0344">Guanine-nucleotide releasing factor</keyword>
<evidence type="ECO:0000313" key="6">
    <source>
        <dbReference type="Proteomes" id="UP000007879"/>
    </source>
</evidence>
<dbReference type="Proteomes" id="UP000007879">
    <property type="component" value="Unassembled WGS sequence"/>
</dbReference>
<dbReference type="STRING" id="400682.A0A1X7U4I3"/>
<feature type="region of interest" description="Disordered" evidence="3">
    <location>
        <begin position="1192"/>
        <end position="1227"/>
    </location>
</feature>
<evidence type="ECO:0000256" key="1">
    <source>
        <dbReference type="ARBA" id="ARBA00022553"/>
    </source>
</evidence>
<sequence>MSTGGERKNGLLSLRRRNTFSGGTSGGWKGRRKRKDSEEEEKRLSCVLEDISACGSSSSCSQLVGYRREEKVFPVQYKTEYSGRKGREAKEEDNNRVRNEAALKDKRSFTKSTSSCSNSSTTAAIMAWRASRCGSPSTYETLQHNAAPPTTSSSTSWIDSLRLLTDKGAKKKGNGLFGTLRGRSSRDKARRNSSESVASTSGGSATGPPRSPLLLGRHLNNTPSSSHPELGSSNHHKSGSIKTQKLYIGNNSKHSRDLQGRNSTGFQTMDSTDSHDLESSLSPLSLSLSYRANEFGSCHELSYEHNPSSVEDRNMSAIRKSTSLPRTVLCSPVHTRRNKGERPTSHWLMRDIFDPTVSPSSSPPCTFSTNGSSDTLQNDTTTPTDTDEWRFQQQLEPVLKTGLTRSTSMPFESGAEIVKDKSVPLRKKAVIKDGLMKERSAGGSVAVEGGKGISTRLTMRSQSFNAHFSVHAQETVIMREHIVRFLLETENSYIHSLRTLSKDYHSVLSSIDCHSLKEVLPLASQLALWHEDFATLVKERLDSWQEEPSIGDVLVDTFSQDQFMKMYSSYIEHYSQARSSLEAAKLNKPSLCKTLEDLSRENHGKLSVEDLLIKPVQRIPRYLLFVKDLIKQTHTGHHDYSVLQQAQSQLSMVANHVNEYERQSGLLHLHKELLNTVEGLSDVLTESSSLLRCDQITEIRGAAQKKDRLLLLFSDRLVCASTRRRSTGFRKGSLMNVNSLQNDLLKYRIKWLGPSTAVTINQCHTPLIERRKYNTLEKTLHNLLEDEAILLQMISSTSSLHSPHQPLNAVLQEMLGSLRDVMSAKRQEMDNLQLPHERARVDITIHNSSPPNKVSITFSSQKDRQDWEHTLHSLQLSLPKQQDPTSTSSTHHQRTHTDPPNTALPQFMWHVTLPSCRVGSELSSIAVPNGMYNQLFVCINDVCGRGNVAILNSWNTSKDTPPQLVATLPLSSSRLICSLCVEHKNITLANAPSFPDNSRSSTRLPLTPPTAPPTDRAPLEPDELLCPSPQSITDRSHPSTPPSSHRTSSYIVSPTQKDSRHKLAPPTPEGNQWLWLGTEDGILHVLKVGVASLHVSSSLSIDIGAAVLCIHSDEDYVWVGLSSGRIALFNLHKSIDRPERFISVSSYPIKAIVSVGACKLVATGNRIVGVNSETLTCKELVSLSDQIDQLIIPPPTVQPSTSSVTQTKRTPSPKSSSPTPTTSSSSNATSAAGLVFISLKNSLTVHICSFNGVVMETVHTVDCSSSVTSALRYYDPIIKKHKCTNPYITSLTCTQSQLLIGTSTGVLITLSLVGGANIHQLHPLIRGHVDRVSTLVSVPPTHTNSNYQVFISGGHGLEDINKARASDDVSETEGCLLFWYLSSTKNQQLH</sequence>
<dbReference type="PANTHER" id="PTHR12877:SF15">
    <property type="entry name" value="RHO GUANINE NUCLEOTIDE EXCHANGE FACTOR 17"/>
    <property type="match status" value="1"/>
</dbReference>
<feature type="region of interest" description="Disordered" evidence="3">
    <location>
        <begin position="991"/>
        <end position="1066"/>
    </location>
</feature>
<dbReference type="EnsemblMetazoa" id="Aqu2.1.22822_001">
    <property type="protein sequence ID" value="Aqu2.1.22822_001"/>
    <property type="gene ID" value="Aqu2.1.22822"/>
</dbReference>
<gene>
    <name evidence="5" type="primary">109584682</name>
</gene>
<dbReference type="InParanoid" id="A0A1X7U4I3"/>
<feature type="compositionally biased region" description="Polar residues" evidence="3">
    <location>
        <begin position="219"/>
        <end position="233"/>
    </location>
</feature>
<reference evidence="6" key="1">
    <citation type="journal article" date="2010" name="Nature">
        <title>The Amphimedon queenslandica genome and the evolution of animal complexity.</title>
        <authorList>
            <person name="Srivastava M."/>
            <person name="Simakov O."/>
            <person name="Chapman J."/>
            <person name="Fahey B."/>
            <person name="Gauthier M.E."/>
            <person name="Mitros T."/>
            <person name="Richards G.S."/>
            <person name="Conaco C."/>
            <person name="Dacre M."/>
            <person name="Hellsten U."/>
            <person name="Larroux C."/>
            <person name="Putnam N.H."/>
            <person name="Stanke M."/>
            <person name="Adamska M."/>
            <person name="Darling A."/>
            <person name="Degnan S.M."/>
            <person name="Oakley T.H."/>
            <person name="Plachetzki D.C."/>
            <person name="Zhai Y."/>
            <person name="Adamski M."/>
            <person name="Calcino A."/>
            <person name="Cummins S.F."/>
            <person name="Goodstein D.M."/>
            <person name="Harris C."/>
            <person name="Jackson D.J."/>
            <person name="Leys S.P."/>
            <person name="Shu S."/>
            <person name="Woodcroft B.J."/>
            <person name="Vervoort M."/>
            <person name="Kosik K.S."/>
            <person name="Manning G."/>
            <person name="Degnan B.M."/>
            <person name="Rokhsar D.S."/>
        </authorList>
    </citation>
    <scope>NUCLEOTIDE SEQUENCE [LARGE SCALE GENOMIC DNA]</scope>
</reference>
<feature type="compositionally biased region" description="Low complexity" evidence="3">
    <location>
        <begin position="1198"/>
        <end position="1226"/>
    </location>
</feature>
<dbReference type="InterPro" id="IPR000219">
    <property type="entry name" value="DH_dom"/>
</dbReference>
<dbReference type="Pfam" id="PF19057">
    <property type="entry name" value="PH_19"/>
    <property type="match status" value="1"/>
</dbReference>
<dbReference type="CDD" id="cd00160">
    <property type="entry name" value="RhoGEF"/>
    <property type="match status" value="1"/>
</dbReference>
<feature type="domain" description="DH" evidence="4">
    <location>
        <begin position="478"/>
        <end position="660"/>
    </location>
</feature>
<protein>
    <recommendedName>
        <fullName evidence="4">DH domain-containing protein</fullName>
    </recommendedName>
</protein>
<keyword evidence="1" id="KW-0597">Phosphoprotein</keyword>
<evidence type="ECO:0000259" key="4">
    <source>
        <dbReference type="PROSITE" id="PS50010"/>
    </source>
</evidence>
<dbReference type="PROSITE" id="PS50010">
    <property type="entry name" value="DH_2"/>
    <property type="match status" value="1"/>
</dbReference>
<organism evidence="5">
    <name type="scientific">Amphimedon queenslandica</name>
    <name type="common">Sponge</name>
    <dbReference type="NCBI Taxonomy" id="400682"/>
    <lineage>
        <taxon>Eukaryota</taxon>
        <taxon>Metazoa</taxon>
        <taxon>Porifera</taxon>
        <taxon>Demospongiae</taxon>
        <taxon>Heteroscleromorpha</taxon>
        <taxon>Haplosclerida</taxon>
        <taxon>Niphatidae</taxon>
        <taxon>Amphimedon</taxon>
    </lineage>
</organism>
<dbReference type="SUPFAM" id="SSF48065">
    <property type="entry name" value="DBL homology domain (DH-domain)"/>
    <property type="match status" value="1"/>
</dbReference>
<dbReference type="GO" id="GO:0005085">
    <property type="term" value="F:guanyl-nucleotide exchange factor activity"/>
    <property type="evidence" value="ECO:0007669"/>
    <property type="project" value="UniProtKB-KW"/>
</dbReference>
<dbReference type="PANTHER" id="PTHR12877">
    <property type="entry name" value="RHO GUANINE NUCLEOTIDE EXCHANGE FACTOR"/>
    <property type="match status" value="1"/>
</dbReference>
<keyword evidence="6" id="KW-1185">Reference proteome</keyword>
<dbReference type="InterPro" id="IPR036322">
    <property type="entry name" value="WD40_repeat_dom_sf"/>
</dbReference>
<dbReference type="SMART" id="SM00325">
    <property type="entry name" value="RhoGEF"/>
    <property type="match status" value="1"/>
</dbReference>
<dbReference type="SUPFAM" id="SSF50978">
    <property type="entry name" value="WD40 repeat-like"/>
    <property type="match status" value="1"/>
</dbReference>
<feature type="compositionally biased region" description="Low complexity" evidence="3">
    <location>
        <begin position="194"/>
        <end position="208"/>
    </location>
</feature>
<evidence type="ECO:0000313" key="5">
    <source>
        <dbReference type="EnsemblMetazoa" id="Aqu2.1.22822_001"/>
    </source>
</evidence>
<feature type="compositionally biased region" description="Basic and acidic residues" evidence="3">
    <location>
        <begin position="184"/>
        <end position="193"/>
    </location>
</feature>
<name>A0A1X7U4I3_AMPQE</name>
<dbReference type="eggNOG" id="KOG3522">
    <property type="taxonomic scope" value="Eukaryota"/>
</dbReference>
<dbReference type="KEGG" id="aqu:109584682"/>
<feature type="compositionally biased region" description="Polar residues" evidence="3">
    <location>
        <begin position="875"/>
        <end position="884"/>
    </location>
</feature>
<dbReference type="Pfam" id="PF00621">
    <property type="entry name" value="RhoGEF"/>
    <property type="match status" value="1"/>
</dbReference>
<dbReference type="EnsemblMetazoa" id="XM_020000501.1">
    <property type="protein sequence ID" value="XP_019856060.1"/>
    <property type="gene ID" value="LOC109584682"/>
</dbReference>
<dbReference type="GO" id="GO:0030036">
    <property type="term" value="P:actin cytoskeleton organization"/>
    <property type="evidence" value="ECO:0007669"/>
    <property type="project" value="TreeGrafter"/>
</dbReference>
<feature type="compositionally biased region" description="Low complexity" evidence="3">
    <location>
        <begin position="374"/>
        <end position="384"/>
    </location>
</feature>
<feature type="region of interest" description="Disordered" evidence="3">
    <location>
        <begin position="357"/>
        <end position="385"/>
    </location>
</feature>
<feature type="region of interest" description="Disordered" evidence="3">
    <location>
        <begin position="1"/>
        <end position="39"/>
    </location>
</feature>